<keyword evidence="1" id="KW-0175">Coiled coil</keyword>
<dbReference type="EMBL" id="BAABME010012338">
    <property type="protein sequence ID" value="GAA0184994.1"/>
    <property type="molecule type" value="Genomic_DNA"/>
</dbReference>
<accession>A0AAV3RVL5</accession>
<gene>
    <name evidence="2" type="ORF">LIER_32282</name>
</gene>
<reference evidence="2 3" key="1">
    <citation type="submission" date="2024-01" db="EMBL/GenBank/DDBJ databases">
        <title>The complete chloroplast genome sequence of Lithospermum erythrorhizon: insights into the phylogenetic relationship among Boraginaceae species and the maternal lineages of purple gromwells.</title>
        <authorList>
            <person name="Okada T."/>
            <person name="Watanabe K."/>
        </authorList>
    </citation>
    <scope>NUCLEOTIDE SEQUENCE [LARGE SCALE GENOMIC DNA]</scope>
</reference>
<dbReference type="AlphaFoldDB" id="A0AAV3RVL5"/>
<proteinExistence type="predicted"/>
<protein>
    <submittedName>
        <fullName evidence="2">Uncharacterized protein</fullName>
    </submittedName>
</protein>
<sequence length="122" mass="13665">MLSSLSICRGRTFTVDPPSTSIMLILSSVKHGVEAVGRVRATLQQYEDMVARLRQELSELNMQVEDLRRQVTTRESVIAGLELEKTEFALKVASLDEIVEQDQGSRLEQPGIELEDLCAGFR</sequence>
<comment type="caution">
    <text evidence="2">The sequence shown here is derived from an EMBL/GenBank/DDBJ whole genome shotgun (WGS) entry which is preliminary data.</text>
</comment>
<dbReference type="Proteomes" id="UP001454036">
    <property type="component" value="Unassembled WGS sequence"/>
</dbReference>
<organism evidence="2 3">
    <name type="scientific">Lithospermum erythrorhizon</name>
    <name type="common">Purple gromwell</name>
    <name type="synonym">Lithospermum officinale var. erythrorhizon</name>
    <dbReference type="NCBI Taxonomy" id="34254"/>
    <lineage>
        <taxon>Eukaryota</taxon>
        <taxon>Viridiplantae</taxon>
        <taxon>Streptophyta</taxon>
        <taxon>Embryophyta</taxon>
        <taxon>Tracheophyta</taxon>
        <taxon>Spermatophyta</taxon>
        <taxon>Magnoliopsida</taxon>
        <taxon>eudicotyledons</taxon>
        <taxon>Gunneridae</taxon>
        <taxon>Pentapetalae</taxon>
        <taxon>asterids</taxon>
        <taxon>lamiids</taxon>
        <taxon>Boraginales</taxon>
        <taxon>Boraginaceae</taxon>
        <taxon>Boraginoideae</taxon>
        <taxon>Lithospermeae</taxon>
        <taxon>Lithospermum</taxon>
    </lineage>
</organism>
<evidence type="ECO:0000313" key="3">
    <source>
        <dbReference type="Proteomes" id="UP001454036"/>
    </source>
</evidence>
<keyword evidence="3" id="KW-1185">Reference proteome</keyword>
<name>A0AAV3RVL5_LITER</name>
<evidence type="ECO:0000256" key="1">
    <source>
        <dbReference type="SAM" id="Coils"/>
    </source>
</evidence>
<feature type="coiled-coil region" evidence="1">
    <location>
        <begin position="36"/>
        <end position="70"/>
    </location>
</feature>
<evidence type="ECO:0000313" key="2">
    <source>
        <dbReference type="EMBL" id="GAA0184994.1"/>
    </source>
</evidence>